<name>A0A1H5BIQ9_9NOCA</name>
<proteinExistence type="predicted"/>
<dbReference type="InterPro" id="IPR024072">
    <property type="entry name" value="DHFR-like_dom_sf"/>
</dbReference>
<evidence type="ECO:0000313" key="3">
    <source>
        <dbReference type="Proteomes" id="UP000183561"/>
    </source>
</evidence>
<dbReference type="EMBL" id="FNSV01000005">
    <property type="protein sequence ID" value="SED54513.1"/>
    <property type="molecule type" value="Genomic_DNA"/>
</dbReference>
<evidence type="ECO:0000313" key="2">
    <source>
        <dbReference type="EMBL" id="SED54513.1"/>
    </source>
</evidence>
<feature type="domain" description="Bacterial bifunctional deaminase-reductase C-terminal" evidence="1">
    <location>
        <begin position="22"/>
        <end position="196"/>
    </location>
</feature>
<dbReference type="Gene3D" id="3.40.430.10">
    <property type="entry name" value="Dihydrofolate Reductase, subunit A"/>
    <property type="match status" value="1"/>
</dbReference>
<sequence>MWQSSVQKDGERDVQLNGDIAMLIYSMSVSVDGFIADREGGFGWTVPNDEQFRFHVEQIRELGGYLCGRRLYETMLPWDTDPSMRDNELQAAFADVWCTIPKVVFSRTLDSVHGNARLAEASVAEEAAAALDATDKDVAIGGAGLAAAAIELGLVDELRMFRNPIVVGGGTPFLPPVTEDVPLDLVETRTFGSRVIYERYRCARDESYGPEASIELS</sequence>
<reference evidence="3" key="1">
    <citation type="submission" date="2016-10" db="EMBL/GenBank/DDBJ databases">
        <authorList>
            <person name="Varghese N."/>
            <person name="Submissions S."/>
        </authorList>
    </citation>
    <scope>NUCLEOTIDE SEQUENCE [LARGE SCALE GENOMIC DNA]</scope>
    <source>
        <strain evidence="3">DSM 44498</strain>
    </source>
</reference>
<protein>
    <submittedName>
        <fullName evidence="2">Dihydrofolate reductase</fullName>
    </submittedName>
</protein>
<dbReference type="Pfam" id="PF01872">
    <property type="entry name" value="RibD_C"/>
    <property type="match status" value="1"/>
</dbReference>
<dbReference type="InterPro" id="IPR050765">
    <property type="entry name" value="Riboflavin_Biosynth_HTPR"/>
</dbReference>
<gene>
    <name evidence="2" type="ORF">SAMN04490239_8719</name>
</gene>
<dbReference type="SUPFAM" id="SSF53597">
    <property type="entry name" value="Dihydrofolate reductase-like"/>
    <property type="match status" value="1"/>
</dbReference>
<dbReference type="AlphaFoldDB" id="A0A1H5BIQ9"/>
<keyword evidence="3" id="KW-1185">Reference proteome</keyword>
<organism evidence="2 3">
    <name type="scientific">Rhodococcus koreensis</name>
    <dbReference type="NCBI Taxonomy" id="99653"/>
    <lineage>
        <taxon>Bacteria</taxon>
        <taxon>Bacillati</taxon>
        <taxon>Actinomycetota</taxon>
        <taxon>Actinomycetes</taxon>
        <taxon>Mycobacteriales</taxon>
        <taxon>Nocardiaceae</taxon>
        <taxon>Rhodococcus</taxon>
    </lineage>
</organism>
<dbReference type="PANTHER" id="PTHR38011:SF11">
    <property type="entry name" value="2,5-DIAMINO-6-RIBOSYLAMINO-4(3H)-PYRIMIDINONE 5'-PHOSPHATE REDUCTASE"/>
    <property type="match status" value="1"/>
</dbReference>
<dbReference type="PANTHER" id="PTHR38011">
    <property type="entry name" value="DIHYDROFOLATE REDUCTASE FAMILY PROTEIN (AFU_ORTHOLOGUE AFUA_8G06820)"/>
    <property type="match status" value="1"/>
</dbReference>
<dbReference type="Proteomes" id="UP000183561">
    <property type="component" value="Unassembled WGS sequence"/>
</dbReference>
<dbReference type="InterPro" id="IPR002734">
    <property type="entry name" value="RibDG_C"/>
</dbReference>
<dbReference type="GO" id="GO:0008703">
    <property type="term" value="F:5-amino-6-(5-phosphoribosylamino)uracil reductase activity"/>
    <property type="evidence" value="ECO:0007669"/>
    <property type="project" value="InterPro"/>
</dbReference>
<accession>A0A1H5BIQ9</accession>
<dbReference type="GO" id="GO:0009231">
    <property type="term" value="P:riboflavin biosynthetic process"/>
    <property type="evidence" value="ECO:0007669"/>
    <property type="project" value="InterPro"/>
</dbReference>
<evidence type="ECO:0000259" key="1">
    <source>
        <dbReference type="Pfam" id="PF01872"/>
    </source>
</evidence>